<dbReference type="InterPro" id="IPR050097">
    <property type="entry name" value="Ferredoxin-NADP_redctase_2"/>
</dbReference>
<accession>A0A3R7EFU9</accession>
<feature type="region of interest" description="Disordered" evidence="3">
    <location>
        <begin position="1"/>
        <end position="20"/>
    </location>
</feature>
<comment type="caution">
    <text evidence="5">The sequence shown here is derived from an EMBL/GenBank/DDBJ whole genome shotgun (WGS) entry which is preliminary data.</text>
</comment>
<keyword evidence="2" id="KW-0560">Oxidoreductase</keyword>
<evidence type="ECO:0000259" key="4">
    <source>
        <dbReference type="Pfam" id="PF01494"/>
    </source>
</evidence>
<gene>
    <name evidence="5" type="ORF">ATJ93_2583</name>
</gene>
<keyword evidence="6" id="KW-1185">Reference proteome</keyword>
<evidence type="ECO:0000256" key="2">
    <source>
        <dbReference type="ARBA" id="ARBA00023002"/>
    </source>
</evidence>
<dbReference type="Gene3D" id="3.50.50.60">
    <property type="entry name" value="FAD/NAD(P)-binding domain"/>
    <property type="match status" value="1"/>
</dbReference>
<dbReference type="InterPro" id="IPR036188">
    <property type="entry name" value="FAD/NAD-bd_sf"/>
</dbReference>
<dbReference type="InterPro" id="IPR002938">
    <property type="entry name" value="FAD-bd"/>
</dbReference>
<feature type="compositionally biased region" description="Basic and acidic residues" evidence="3">
    <location>
        <begin position="1"/>
        <end position="12"/>
    </location>
</feature>
<proteinExistence type="predicted"/>
<keyword evidence="1" id="KW-0285">Flavoprotein</keyword>
<reference evidence="5 6" key="1">
    <citation type="submission" date="2018-09" db="EMBL/GenBank/DDBJ databases">
        <title>Genomic Encyclopedia of Archaeal and Bacterial Type Strains, Phase II (KMG-II): from individual species to whole genera.</title>
        <authorList>
            <person name="Goeker M."/>
        </authorList>
    </citation>
    <scope>NUCLEOTIDE SEQUENCE [LARGE SCALE GENOMIC DNA]</scope>
    <source>
        <strain evidence="5 6">DSM 13151</strain>
    </source>
</reference>
<sequence length="332" mass="36140">MPGGGTDDRAADADTDADTDADDDAAITAAETDVDVAIVGGGPAGCAAGVFTARYGLETVVFDRGPSSLRRCASLENYLGFPCGIEIETFLELAQAHAEQAGCQLRNDMVESVSALEDGEGFRVVPQDGEAVTARFVIAASKYDGSYLRGLDDDETMFVTQEHDGETSERFDRDYPDDDGATPVDGLYVAGPLAGSGDQAIIAAGHGATVARTLIRGLREDEGFWGKYAGNYDWRRKVENRREEWIDPERWVELFEESAPDDYDHVTVRRLAETYADEYGSDYVEPDIAQERAERGQRRLAAALEDEIVLEAVDDDAILERARALEESATND</sequence>
<dbReference type="RefSeq" id="WP_120244961.1">
    <property type="nucleotide sequence ID" value="NZ_RAPO01000002.1"/>
</dbReference>
<dbReference type="SUPFAM" id="SSF51905">
    <property type="entry name" value="FAD/NAD(P)-binding domain"/>
    <property type="match status" value="1"/>
</dbReference>
<dbReference type="GO" id="GO:0071949">
    <property type="term" value="F:FAD binding"/>
    <property type="evidence" value="ECO:0007669"/>
    <property type="project" value="InterPro"/>
</dbReference>
<evidence type="ECO:0000256" key="3">
    <source>
        <dbReference type="SAM" id="MobiDB-lite"/>
    </source>
</evidence>
<feature type="domain" description="FAD-binding" evidence="4">
    <location>
        <begin position="33"/>
        <end position="67"/>
    </location>
</feature>
<evidence type="ECO:0000256" key="1">
    <source>
        <dbReference type="ARBA" id="ARBA00022630"/>
    </source>
</evidence>
<dbReference type="PANTHER" id="PTHR48105">
    <property type="entry name" value="THIOREDOXIN REDUCTASE 1-RELATED-RELATED"/>
    <property type="match status" value="1"/>
</dbReference>
<dbReference type="OrthoDB" id="214187at2157"/>
<dbReference type="AlphaFoldDB" id="A0A3R7EFU9"/>
<name>A0A3R7EFU9_9EURY</name>
<organism evidence="5 6">
    <name type="scientific">Halopiger aswanensis</name>
    <dbReference type="NCBI Taxonomy" id="148449"/>
    <lineage>
        <taxon>Archaea</taxon>
        <taxon>Methanobacteriati</taxon>
        <taxon>Methanobacteriota</taxon>
        <taxon>Stenosarchaea group</taxon>
        <taxon>Halobacteria</taxon>
        <taxon>Halobacteriales</taxon>
        <taxon>Natrialbaceae</taxon>
        <taxon>Halopiger</taxon>
    </lineage>
</organism>
<dbReference type="EMBL" id="RAPO01000002">
    <property type="protein sequence ID" value="RKD95721.1"/>
    <property type="molecule type" value="Genomic_DNA"/>
</dbReference>
<dbReference type="Pfam" id="PF01494">
    <property type="entry name" value="FAD_binding_3"/>
    <property type="match status" value="1"/>
</dbReference>
<dbReference type="GO" id="GO:0016491">
    <property type="term" value="F:oxidoreductase activity"/>
    <property type="evidence" value="ECO:0007669"/>
    <property type="project" value="UniProtKB-KW"/>
</dbReference>
<protein>
    <submittedName>
        <fullName evidence="5">FAD binding domain-containing protein</fullName>
    </submittedName>
</protein>
<dbReference type="Proteomes" id="UP000283805">
    <property type="component" value="Unassembled WGS sequence"/>
</dbReference>
<dbReference type="PRINTS" id="PR00469">
    <property type="entry name" value="PNDRDTASEII"/>
</dbReference>
<evidence type="ECO:0000313" key="6">
    <source>
        <dbReference type="Proteomes" id="UP000283805"/>
    </source>
</evidence>
<evidence type="ECO:0000313" key="5">
    <source>
        <dbReference type="EMBL" id="RKD95721.1"/>
    </source>
</evidence>